<dbReference type="AlphaFoldDB" id="A0AAD5TDG1"/>
<keyword evidence="3" id="KW-1185">Reference proteome</keyword>
<dbReference type="EMBL" id="JADGJQ010000139">
    <property type="protein sequence ID" value="KAJ3167497.1"/>
    <property type="molecule type" value="Genomic_DNA"/>
</dbReference>
<feature type="compositionally biased region" description="Low complexity" evidence="1">
    <location>
        <begin position="287"/>
        <end position="301"/>
    </location>
</feature>
<feature type="compositionally biased region" description="Low complexity" evidence="1">
    <location>
        <begin position="160"/>
        <end position="173"/>
    </location>
</feature>
<reference evidence="2" key="1">
    <citation type="submission" date="2020-05" db="EMBL/GenBank/DDBJ databases">
        <title>Phylogenomic resolution of chytrid fungi.</title>
        <authorList>
            <person name="Stajich J.E."/>
            <person name="Amses K."/>
            <person name="Simmons R."/>
            <person name="Seto K."/>
            <person name="Myers J."/>
            <person name="Bonds A."/>
            <person name="Quandt C.A."/>
            <person name="Barry K."/>
            <person name="Liu P."/>
            <person name="Grigoriev I."/>
            <person name="Longcore J.E."/>
            <person name="James T.Y."/>
        </authorList>
    </citation>
    <scope>NUCLEOTIDE SEQUENCE</scope>
    <source>
        <strain evidence="2">JEL0379</strain>
    </source>
</reference>
<evidence type="ECO:0000313" key="3">
    <source>
        <dbReference type="Proteomes" id="UP001212152"/>
    </source>
</evidence>
<protein>
    <submittedName>
        <fullName evidence="2">Uncharacterized protein</fullName>
    </submittedName>
</protein>
<name>A0AAD5TDG1_9FUNG</name>
<organism evidence="2 3">
    <name type="scientific">Geranomyces variabilis</name>
    <dbReference type="NCBI Taxonomy" id="109894"/>
    <lineage>
        <taxon>Eukaryota</taxon>
        <taxon>Fungi</taxon>
        <taxon>Fungi incertae sedis</taxon>
        <taxon>Chytridiomycota</taxon>
        <taxon>Chytridiomycota incertae sedis</taxon>
        <taxon>Chytridiomycetes</taxon>
        <taxon>Spizellomycetales</taxon>
        <taxon>Powellomycetaceae</taxon>
        <taxon>Geranomyces</taxon>
    </lineage>
</organism>
<dbReference type="Proteomes" id="UP001212152">
    <property type="component" value="Unassembled WGS sequence"/>
</dbReference>
<evidence type="ECO:0000313" key="2">
    <source>
        <dbReference type="EMBL" id="KAJ3167497.1"/>
    </source>
</evidence>
<gene>
    <name evidence="2" type="ORF">HDU87_001518</name>
</gene>
<feature type="region of interest" description="Disordered" evidence="1">
    <location>
        <begin position="339"/>
        <end position="374"/>
    </location>
</feature>
<feature type="compositionally biased region" description="Basic and acidic residues" evidence="1">
    <location>
        <begin position="240"/>
        <end position="255"/>
    </location>
</feature>
<feature type="region of interest" description="Disordered" evidence="1">
    <location>
        <begin position="46"/>
        <end position="177"/>
    </location>
</feature>
<feature type="region of interest" description="Disordered" evidence="1">
    <location>
        <begin position="208"/>
        <end position="308"/>
    </location>
</feature>
<comment type="caution">
    <text evidence="2">The sequence shown here is derived from an EMBL/GenBank/DDBJ whole genome shotgun (WGS) entry which is preliminary data.</text>
</comment>
<feature type="compositionally biased region" description="Polar residues" evidence="1">
    <location>
        <begin position="1"/>
        <end position="13"/>
    </location>
</feature>
<feature type="compositionally biased region" description="Basic residues" evidence="1">
    <location>
        <begin position="256"/>
        <end position="265"/>
    </location>
</feature>
<sequence length="374" mass="38641">MGCVSSKSPTDSNKVVPVSAPPAGDIAKTAPLGSTDAAPIATVQAAYPAQSAATTSKPLTPPNGGGSGPVDRIKSAEKLPLGSRSSLDKPLMPPIPSTATPATSSAAAAAALPPPSLTSSQQNVSAMSGPAAALAAAAAKRNGSGNKVHPDNGQNSQTEAAAASSSKPGSAGSDSYVPVYSKAAEGPLKPVAFEIPLGETLFTAPSWKQSADVKLSTSTVPKLPSLQGLTSDAIAAKLANADRRWKDLDDHEIARKKSTRRRRAAGAKPELSSSSRPKTRGGSRPDNNNISSSTAIAASAADPETDDQLKLRLLEKEAHAERNRKKELEKLTAKLRRMDQHVRSVQERKRVLERGDSEDEVVMSVSGSTQSLVV</sequence>
<accession>A0AAD5TDG1</accession>
<proteinExistence type="predicted"/>
<feature type="compositionally biased region" description="Basic and acidic residues" evidence="1">
    <location>
        <begin position="339"/>
        <end position="355"/>
    </location>
</feature>
<feature type="region of interest" description="Disordered" evidence="1">
    <location>
        <begin position="1"/>
        <end position="32"/>
    </location>
</feature>
<evidence type="ECO:0000256" key="1">
    <source>
        <dbReference type="SAM" id="MobiDB-lite"/>
    </source>
</evidence>
<feature type="compositionally biased region" description="Low complexity" evidence="1">
    <location>
        <begin position="97"/>
        <end position="111"/>
    </location>
</feature>
<feature type="compositionally biased region" description="Polar residues" evidence="1">
    <location>
        <begin position="365"/>
        <end position="374"/>
    </location>
</feature>